<dbReference type="InterPro" id="IPR029068">
    <property type="entry name" value="Glyas_Bleomycin-R_OHBP_Dase"/>
</dbReference>
<gene>
    <name evidence="3" type="ORF">CLV71_10634</name>
</gene>
<dbReference type="Pfam" id="PF00903">
    <property type="entry name" value="Glyoxalase"/>
    <property type="match status" value="1"/>
</dbReference>
<dbReference type="GO" id="GO:0051213">
    <property type="term" value="F:dioxygenase activity"/>
    <property type="evidence" value="ECO:0007669"/>
    <property type="project" value="UniProtKB-KW"/>
</dbReference>
<dbReference type="PANTHER" id="PTHR43048:SF3">
    <property type="entry name" value="METHYLMALONYL-COA EPIMERASE, MITOCHONDRIAL"/>
    <property type="match status" value="1"/>
</dbReference>
<dbReference type="Gene3D" id="3.10.180.10">
    <property type="entry name" value="2,3-Dihydroxybiphenyl 1,2-Dioxygenase, domain 1"/>
    <property type="match status" value="1"/>
</dbReference>
<reference evidence="3 4" key="1">
    <citation type="submission" date="2019-03" db="EMBL/GenBank/DDBJ databases">
        <title>Genomic Encyclopedia of Archaeal and Bacterial Type Strains, Phase II (KMG-II): from individual species to whole genera.</title>
        <authorList>
            <person name="Goeker M."/>
        </authorList>
    </citation>
    <scope>NUCLEOTIDE SEQUENCE [LARGE SCALE GENOMIC DNA]</scope>
    <source>
        <strain evidence="3 4">DSM 45499</strain>
    </source>
</reference>
<dbReference type="AlphaFoldDB" id="A0A4R7VME9"/>
<keyword evidence="3" id="KW-0560">Oxidoreductase</keyword>
<dbReference type="Proteomes" id="UP000294927">
    <property type="component" value="Unassembled WGS sequence"/>
</dbReference>
<proteinExistence type="predicted"/>
<dbReference type="RefSeq" id="WP_133903949.1">
    <property type="nucleotide sequence ID" value="NZ_SOCP01000006.1"/>
</dbReference>
<protein>
    <submittedName>
        <fullName evidence="3">Glyoxalase/bleomycin resistance protein/dioxygenase superfamily protein</fullName>
    </submittedName>
</protein>
<dbReference type="GO" id="GO:0046491">
    <property type="term" value="P:L-methylmalonyl-CoA metabolic process"/>
    <property type="evidence" value="ECO:0007669"/>
    <property type="project" value="TreeGrafter"/>
</dbReference>
<keyword evidence="4" id="KW-1185">Reference proteome</keyword>
<keyword evidence="3" id="KW-0223">Dioxygenase</keyword>
<name>A0A4R7VME9_9PSEU</name>
<dbReference type="PANTHER" id="PTHR43048">
    <property type="entry name" value="METHYLMALONYL-COA EPIMERASE"/>
    <property type="match status" value="1"/>
</dbReference>
<dbReference type="GO" id="GO:0004493">
    <property type="term" value="F:methylmalonyl-CoA epimerase activity"/>
    <property type="evidence" value="ECO:0007669"/>
    <property type="project" value="TreeGrafter"/>
</dbReference>
<dbReference type="InterPro" id="IPR004360">
    <property type="entry name" value="Glyas_Fos-R_dOase_dom"/>
</dbReference>
<dbReference type="EMBL" id="SOCP01000006">
    <property type="protein sequence ID" value="TDV50694.1"/>
    <property type="molecule type" value="Genomic_DNA"/>
</dbReference>
<dbReference type="GO" id="GO:0046872">
    <property type="term" value="F:metal ion binding"/>
    <property type="evidence" value="ECO:0007669"/>
    <property type="project" value="UniProtKB-KW"/>
</dbReference>
<evidence type="ECO:0000313" key="4">
    <source>
        <dbReference type="Proteomes" id="UP000294927"/>
    </source>
</evidence>
<evidence type="ECO:0000256" key="1">
    <source>
        <dbReference type="ARBA" id="ARBA00022723"/>
    </source>
</evidence>
<dbReference type="InterPro" id="IPR051785">
    <property type="entry name" value="MMCE/EMCE_epimerase"/>
</dbReference>
<sequence>MPTLTGVHHVALTVTDVDRSVPWYERVLGFESIGKDESPSGMRKAFLRGPGLGITLTLVQHPVSDYARFDERRPGLDHLTFSVPDRACLQEWTERLTKHGVTFSPITEEHSAPGTEVISLRDPDGIQLVLWAREPDEDD</sequence>
<comment type="caution">
    <text evidence="3">The sequence shown here is derived from an EMBL/GenBank/DDBJ whole genome shotgun (WGS) entry which is preliminary data.</text>
</comment>
<dbReference type="SUPFAM" id="SSF54593">
    <property type="entry name" value="Glyoxalase/Bleomycin resistance protein/Dihydroxybiphenyl dioxygenase"/>
    <property type="match status" value="1"/>
</dbReference>
<dbReference type="PROSITE" id="PS51819">
    <property type="entry name" value="VOC"/>
    <property type="match status" value="1"/>
</dbReference>
<dbReference type="OrthoDB" id="317332at2"/>
<evidence type="ECO:0000313" key="3">
    <source>
        <dbReference type="EMBL" id="TDV50694.1"/>
    </source>
</evidence>
<dbReference type="InterPro" id="IPR037523">
    <property type="entry name" value="VOC_core"/>
</dbReference>
<organism evidence="3 4">
    <name type="scientific">Actinophytocola oryzae</name>
    <dbReference type="NCBI Taxonomy" id="502181"/>
    <lineage>
        <taxon>Bacteria</taxon>
        <taxon>Bacillati</taxon>
        <taxon>Actinomycetota</taxon>
        <taxon>Actinomycetes</taxon>
        <taxon>Pseudonocardiales</taxon>
        <taxon>Pseudonocardiaceae</taxon>
    </lineage>
</organism>
<accession>A0A4R7VME9</accession>
<keyword evidence="1" id="KW-0479">Metal-binding</keyword>
<evidence type="ECO:0000259" key="2">
    <source>
        <dbReference type="PROSITE" id="PS51819"/>
    </source>
</evidence>
<feature type="domain" description="VOC" evidence="2">
    <location>
        <begin position="6"/>
        <end position="133"/>
    </location>
</feature>